<feature type="region of interest" description="Disordered" evidence="1">
    <location>
        <begin position="1"/>
        <end position="59"/>
    </location>
</feature>
<feature type="region of interest" description="Disordered" evidence="1">
    <location>
        <begin position="203"/>
        <end position="269"/>
    </location>
</feature>
<proteinExistence type="predicted"/>
<keyword evidence="3" id="KW-1185">Reference proteome</keyword>
<reference evidence="2" key="1">
    <citation type="journal article" date="2022" name="bioRxiv">
        <title>Sequencing and chromosome-scale assembly of the giantPleurodeles waltlgenome.</title>
        <authorList>
            <person name="Brown T."/>
            <person name="Elewa A."/>
            <person name="Iarovenko S."/>
            <person name="Subramanian E."/>
            <person name="Araus A.J."/>
            <person name="Petzold A."/>
            <person name="Susuki M."/>
            <person name="Suzuki K.-i.T."/>
            <person name="Hayashi T."/>
            <person name="Toyoda A."/>
            <person name="Oliveira C."/>
            <person name="Osipova E."/>
            <person name="Leigh N.D."/>
            <person name="Simon A."/>
            <person name="Yun M.H."/>
        </authorList>
    </citation>
    <scope>NUCLEOTIDE SEQUENCE</scope>
    <source>
        <strain evidence="2">20211129_DDA</strain>
        <tissue evidence="2">Liver</tissue>
    </source>
</reference>
<feature type="compositionally biased region" description="Basic and acidic residues" evidence="1">
    <location>
        <begin position="211"/>
        <end position="224"/>
    </location>
</feature>
<feature type="compositionally biased region" description="Basic and acidic residues" evidence="1">
    <location>
        <begin position="1"/>
        <end position="12"/>
    </location>
</feature>
<evidence type="ECO:0000256" key="1">
    <source>
        <dbReference type="SAM" id="MobiDB-lite"/>
    </source>
</evidence>
<sequence length="269" mass="28748">MVTGETRQRRAVTDISSCGPGGRQSLRRPSKLNNKTGAGSVKDVTKNGSGRSGGALTTDQTVSSGLKCKLQPVITDFLIKGAQDIGSTELPLPQEISNTYGMVNGVSINGILEPEQSGAKPVLTPSQMVEMQNMTENQTIELTGLKDGAGSAGFITDIDRIQSEYKRDQEGNLADILTEPNGTRASRNWNLVAEELLIMEKQNAESGQAEGDVRNADWSKEGGDKFYSLTEDSEGNSSDGVQSNKEDNLSSELETSLSSAIGPTFKQLQ</sequence>
<accession>A0AAV7N4C8</accession>
<name>A0AAV7N4C8_PLEWA</name>
<gene>
    <name evidence="2" type="ORF">NDU88_008226</name>
</gene>
<dbReference type="Proteomes" id="UP001066276">
    <property type="component" value="Chromosome 9"/>
</dbReference>
<protein>
    <submittedName>
        <fullName evidence="2">Uncharacterized protein</fullName>
    </submittedName>
</protein>
<feature type="compositionally biased region" description="Low complexity" evidence="1">
    <location>
        <begin position="250"/>
        <end position="259"/>
    </location>
</feature>
<dbReference type="EMBL" id="JANPWB010000013">
    <property type="protein sequence ID" value="KAJ1110880.1"/>
    <property type="molecule type" value="Genomic_DNA"/>
</dbReference>
<dbReference type="AlphaFoldDB" id="A0AAV7N4C8"/>
<comment type="caution">
    <text evidence="2">The sequence shown here is derived from an EMBL/GenBank/DDBJ whole genome shotgun (WGS) entry which is preliminary data.</text>
</comment>
<organism evidence="2 3">
    <name type="scientific">Pleurodeles waltl</name>
    <name type="common">Iberian ribbed newt</name>
    <dbReference type="NCBI Taxonomy" id="8319"/>
    <lineage>
        <taxon>Eukaryota</taxon>
        <taxon>Metazoa</taxon>
        <taxon>Chordata</taxon>
        <taxon>Craniata</taxon>
        <taxon>Vertebrata</taxon>
        <taxon>Euteleostomi</taxon>
        <taxon>Amphibia</taxon>
        <taxon>Batrachia</taxon>
        <taxon>Caudata</taxon>
        <taxon>Salamandroidea</taxon>
        <taxon>Salamandridae</taxon>
        <taxon>Pleurodelinae</taxon>
        <taxon>Pleurodeles</taxon>
    </lineage>
</organism>
<evidence type="ECO:0000313" key="2">
    <source>
        <dbReference type="EMBL" id="KAJ1110880.1"/>
    </source>
</evidence>
<evidence type="ECO:0000313" key="3">
    <source>
        <dbReference type="Proteomes" id="UP001066276"/>
    </source>
</evidence>